<protein>
    <recommendedName>
        <fullName evidence="2">C2H2-type domain-containing protein</fullName>
    </recommendedName>
</protein>
<dbReference type="PaxDb" id="44689-DDB0216517"/>
<dbReference type="PROSITE" id="PS00028">
    <property type="entry name" value="ZINC_FINGER_C2H2_1"/>
    <property type="match status" value="1"/>
</dbReference>
<dbReference type="GeneID" id="8615857"/>
<proteinExistence type="predicted"/>
<dbReference type="Proteomes" id="UP000002195">
    <property type="component" value="Unassembled WGS sequence"/>
</dbReference>
<feature type="region of interest" description="Disordered" evidence="1">
    <location>
        <begin position="143"/>
        <end position="181"/>
    </location>
</feature>
<dbReference type="InParanoid" id="Q55GY2"/>
<feature type="compositionally biased region" description="Low complexity" evidence="1">
    <location>
        <begin position="146"/>
        <end position="173"/>
    </location>
</feature>
<comment type="caution">
    <text evidence="3">The sequence shown here is derived from an EMBL/GenBank/DDBJ whole genome shotgun (WGS) entry which is preliminary data.</text>
</comment>
<evidence type="ECO:0000313" key="3">
    <source>
        <dbReference type="EMBL" id="EAL73781.1"/>
    </source>
</evidence>
<evidence type="ECO:0000313" key="4">
    <source>
        <dbReference type="Proteomes" id="UP000002195"/>
    </source>
</evidence>
<dbReference type="KEGG" id="ddi:DDB_G0267350"/>
<dbReference type="EMBL" id="AAFI02000001">
    <property type="protein sequence ID" value="EAL73781.1"/>
    <property type="molecule type" value="Genomic_DNA"/>
</dbReference>
<dbReference type="PANTHER" id="PTHR46579:SF5">
    <property type="entry name" value="C2H2-TYPE DOMAIN-CONTAINING PROTEIN"/>
    <property type="match status" value="1"/>
</dbReference>
<dbReference type="PhylomeDB" id="Q55GY2"/>
<dbReference type="RefSeq" id="XP_647705.1">
    <property type="nucleotide sequence ID" value="XM_642613.1"/>
</dbReference>
<organism evidence="3 4">
    <name type="scientific">Dictyostelium discoideum</name>
    <name type="common">Social amoeba</name>
    <dbReference type="NCBI Taxonomy" id="44689"/>
    <lineage>
        <taxon>Eukaryota</taxon>
        <taxon>Amoebozoa</taxon>
        <taxon>Evosea</taxon>
        <taxon>Eumycetozoa</taxon>
        <taxon>Dictyostelia</taxon>
        <taxon>Dictyosteliales</taxon>
        <taxon>Dictyosteliaceae</taxon>
        <taxon>Dictyostelium</taxon>
    </lineage>
</organism>
<accession>Q55GY2</accession>
<sequence>MNLNNISCINCREKLKNFKNIIIHYIMHKNICPFCLSYYRSYKQFYDGNGHFNTKKCKNEQSKIITNNPKRDSFYKKSMDITGEKIKYPTNDIDDPCKHLCNQNQDEIIYQENNENNENNQTIDNEENHDTIRLRHSDDENIIDQNGAKNNENNENNENGQNEPINNNQNNNLDNKKSKKN</sequence>
<gene>
    <name evidence="3" type="ORF">DDB_G0267350</name>
</gene>
<name>Q55GY2_DICDI</name>
<feature type="domain" description="C2H2-type" evidence="2">
    <location>
        <begin position="8"/>
        <end position="28"/>
    </location>
</feature>
<reference evidence="3 4" key="1">
    <citation type="journal article" date="2005" name="Nature">
        <title>The genome of the social amoeba Dictyostelium discoideum.</title>
        <authorList>
            <consortium name="The Dictyostelium discoideum Sequencing Consortium"/>
            <person name="Eichinger L."/>
            <person name="Pachebat J.A."/>
            <person name="Glockner G."/>
            <person name="Rajandream M.A."/>
            <person name="Sucgang R."/>
            <person name="Berriman M."/>
            <person name="Song J."/>
            <person name="Olsen R."/>
            <person name="Szafranski K."/>
            <person name="Xu Q."/>
            <person name="Tunggal B."/>
            <person name="Kummerfeld S."/>
            <person name="Madera M."/>
            <person name="Konfortov B.A."/>
            <person name="Rivero F."/>
            <person name="Bankier A.T."/>
            <person name="Lehmann R."/>
            <person name="Hamlin N."/>
            <person name="Davies R."/>
            <person name="Gaudet P."/>
            <person name="Fey P."/>
            <person name="Pilcher K."/>
            <person name="Chen G."/>
            <person name="Saunders D."/>
            <person name="Sodergren E."/>
            <person name="Davis P."/>
            <person name="Kerhornou A."/>
            <person name="Nie X."/>
            <person name="Hall N."/>
            <person name="Anjard C."/>
            <person name="Hemphill L."/>
            <person name="Bason N."/>
            <person name="Farbrother P."/>
            <person name="Desany B."/>
            <person name="Just E."/>
            <person name="Morio T."/>
            <person name="Rost R."/>
            <person name="Churcher C."/>
            <person name="Cooper J."/>
            <person name="Haydock S."/>
            <person name="van Driessche N."/>
            <person name="Cronin A."/>
            <person name="Goodhead I."/>
            <person name="Muzny D."/>
            <person name="Mourier T."/>
            <person name="Pain A."/>
            <person name="Lu M."/>
            <person name="Harper D."/>
            <person name="Lindsay R."/>
            <person name="Hauser H."/>
            <person name="James K."/>
            <person name="Quiles M."/>
            <person name="Madan Babu M."/>
            <person name="Saito T."/>
            <person name="Buchrieser C."/>
            <person name="Wardroper A."/>
            <person name="Felder M."/>
            <person name="Thangavelu M."/>
            <person name="Johnson D."/>
            <person name="Knights A."/>
            <person name="Loulseged H."/>
            <person name="Mungall K."/>
            <person name="Oliver K."/>
            <person name="Price C."/>
            <person name="Quail M.A."/>
            <person name="Urushihara H."/>
            <person name="Hernandez J."/>
            <person name="Rabbinowitsch E."/>
            <person name="Steffen D."/>
            <person name="Sanders M."/>
            <person name="Ma J."/>
            <person name="Kohara Y."/>
            <person name="Sharp S."/>
            <person name="Simmonds M."/>
            <person name="Spiegler S."/>
            <person name="Tivey A."/>
            <person name="Sugano S."/>
            <person name="White B."/>
            <person name="Walker D."/>
            <person name="Woodward J."/>
            <person name="Winckler T."/>
            <person name="Tanaka Y."/>
            <person name="Shaulsky G."/>
            <person name="Schleicher M."/>
            <person name="Weinstock G."/>
            <person name="Rosenthal A."/>
            <person name="Cox E.C."/>
            <person name="Chisholm R.L."/>
            <person name="Gibbs R."/>
            <person name="Loomis W.F."/>
            <person name="Platzer M."/>
            <person name="Kay R.R."/>
            <person name="Williams J."/>
            <person name="Dear P.H."/>
            <person name="Noegel A.A."/>
            <person name="Barrell B."/>
            <person name="Kuspa A."/>
        </authorList>
    </citation>
    <scope>NUCLEOTIDE SEQUENCE [LARGE SCALE GENOMIC DNA]</scope>
    <source>
        <strain evidence="3 4">AX4</strain>
    </source>
</reference>
<dbReference type="AlphaFoldDB" id="Q55GY2"/>
<dbReference type="PANTHER" id="PTHR46579">
    <property type="entry name" value="F5/8 TYPE C DOMAIN-CONTAINING PROTEIN-RELATED"/>
    <property type="match status" value="1"/>
</dbReference>
<keyword evidence="4" id="KW-1185">Reference proteome</keyword>
<dbReference type="HOGENOM" id="CLU_1491702_0_0_1"/>
<evidence type="ECO:0000256" key="1">
    <source>
        <dbReference type="SAM" id="MobiDB-lite"/>
    </source>
</evidence>
<dbReference type="VEuPathDB" id="AmoebaDB:DDB_G0267350"/>
<evidence type="ECO:0000259" key="2">
    <source>
        <dbReference type="PROSITE" id="PS00028"/>
    </source>
</evidence>
<dbReference type="dictyBase" id="DDB_G0267350"/>
<dbReference type="InterPro" id="IPR013087">
    <property type="entry name" value="Znf_C2H2_type"/>
</dbReference>